<reference evidence="2" key="1">
    <citation type="submission" date="2021-03" db="EMBL/GenBank/DDBJ databases">
        <title>Plesiomonas shigelloides zfcc0051, isolated from zebrafish feces.</title>
        <authorList>
            <person name="Vanderhoek Z."/>
            <person name="Gaulke C."/>
        </authorList>
    </citation>
    <scope>NUCLEOTIDE SEQUENCE</scope>
    <source>
        <strain evidence="2">Zfcc0051</strain>
    </source>
</reference>
<dbReference type="RefSeq" id="WP_207542626.1">
    <property type="nucleotide sequence ID" value="NZ_JAFNAA010000021.1"/>
</dbReference>
<accession>A0A8I1WBA1</accession>
<evidence type="ECO:0000313" key="3">
    <source>
        <dbReference type="Proteomes" id="UP000664658"/>
    </source>
</evidence>
<organism evidence="2 3">
    <name type="scientific">Plesiomonas shigelloides</name>
    <name type="common">Aeromonas shigelloides</name>
    <dbReference type="NCBI Taxonomy" id="703"/>
    <lineage>
        <taxon>Bacteria</taxon>
        <taxon>Pseudomonadati</taxon>
        <taxon>Pseudomonadota</taxon>
        <taxon>Gammaproteobacteria</taxon>
        <taxon>Enterobacterales</taxon>
        <taxon>Enterobacteriaceae</taxon>
        <taxon>Plesiomonas</taxon>
    </lineage>
</organism>
<comment type="caution">
    <text evidence="2">The sequence shown here is derived from an EMBL/GenBank/DDBJ whole genome shotgun (WGS) entry which is preliminary data.</text>
</comment>
<proteinExistence type="predicted"/>
<name>A0A8I1WBA1_PLESH</name>
<gene>
    <name evidence="2" type="ORF">J2R62_15370</name>
</gene>
<dbReference type="Proteomes" id="UP000664658">
    <property type="component" value="Unassembled WGS sequence"/>
</dbReference>
<evidence type="ECO:0000256" key="1">
    <source>
        <dbReference type="SAM" id="MobiDB-lite"/>
    </source>
</evidence>
<dbReference type="EMBL" id="JAFNAA010000021">
    <property type="protein sequence ID" value="MBO1109565.1"/>
    <property type="molecule type" value="Genomic_DNA"/>
</dbReference>
<dbReference type="AlphaFoldDB" id="A0A8I1WBA1"/>
<feature type="region of interest" description="Disordered" evidence="1">
    <location>
        <begin position="1"/>
        <end position="28"/>
    </location>
</feature>
<evidence type="ECO:0000313" key="2">
    <source>
        <dbReference type="EMBL" id="MBO1109565.1"/>
    </source>
</evidence>
<feature type="compositionally biased region" description="Low complexity" evidence="1">
    <location>
        <begin position="1"/>
        <end position="25"/>
    </location>
</feature>
<sequence>MRGNLSAASSSATSTKTPSEPSSLPNSKSDLYASYLVNRDSDWLEYRESNPSLREMTGLICAVEPCETGYRVALNTGAEFELVRPHREPQVCDMVIECELCD</sequence>
<protein>
    <submittedName>
        <fullName evidence="2">Uncharacterized protein</fullName>
    </submittedName>
</protein>